<name>A0A438IZ34_VITVI</name>
<dbReference type="FunFam" id="3.80.10.10:FF:000383">
    <property type="entry name" value="Leucine-rich repeat receptor protein kinase EMS1"/>
    <property type="match status" value="1"/>
</dbReference>
<sequence length="917" mass="102873">MISTHPPLMAISKAIIVFPLLCFLSSTISILCDPYPLVCNETEKHALLSFKHAFFDPAHSLSSWSAQENCCGWNGVRCNNITGRVVYLNLFNFGLVGKLSPALLQLEFLNHLNLGWNDFGGTPIPSFLGSMQSLTYLDLSFASFGGLIPPQLGNLSNLLHLRLGGADSSYELQLHAENLRWISHLSSLKFLFMSEVDLHQEGQWIESTSILSSLSTLILKDCELDNMSPSLEYVNFTSLAVLSLYGNHFNHEIPNWLSNLTASLLQLDLRDNSLKGHIPITILELRYLNILYLSKNQLTGQIPEYLGQLKHLKALSLKYNSFDGPIPSSLRNLSSLRYLYLYGNRLNGTLPSSLWLLSNLKTLEIGNNSLVDTISEVHFNELSKLKYLDMSSTSLTFKVNSNWVPHFQLEVLLMSSCQMGPKFPTWLQTQTSLRNLDISKSGIVDIAPTWFWKWASHIKWIYLSDNQISGDLSGVWLNNTIIYLNSNCFTGLLPAVSPNVTVLNMANNSFSGPISHFLCQKLNGRSKLEALDLSNNDLSGELPLCWKSWQSLTHVNLGNNHFSGKIPDSISSLFSLKALHLQNNGLFGSIPSSLRDCTSLGLLDLSGNKLLGNVPNWIGELAALKVLCLRSNKFIGEIPSQICQLSSLIVLDVSDNELSGIIPRCLNNFSLMAAIETPEDLFTDLDHSNYELEGLVLMTVGRGLEYKGILKYVRMVDLSSNNFSGSIPTELSQLFGLRFLNVSKNHLMGRIPEKIGRMTSLLSLDLSINHLSGEIPQSLADLTFLYRLNLSCNQFRGRIPLSTQLQSFDAFSYIGNAQLCGVPLTKNCIEDDESQGMDTIDENEEGSEMRWFYISMGLGFIVGFWGVCGALLFKKSWRHAYFQFLYDIRDWVYVAVAIRLNWFRDNLRRLLVSETYH</sequence>
<keyword evidence="16" id="KW-0418">Kinase</keyword>
<dbReference type="InterPro" id="IPR055414">
    <property type="entry name" value="LRR_R13L4/SHOC2-like"/>
</dbReference>
<keyword evidence="6 13" id="KW-0732">Signal</keyword>
<keyword evidence="16" id="KW-0808">Transferase</keyword>
<evidence type="ECO:0000256" key="4">
    <source>
        <dbReference type="ARBA" id="ARBA00022614"/>
    </source>
</evidence>
<organism evidence="16 17">
    <name type="scientific">Vitis vinifera</name>
    <name type="common">Grape</name>
    <dbReference type="NCBI Taxonomy" id="29760"/>
    <lineage>
        <taxon>Eukaryota</taxon>
        <taxon>Viridiplantae</taxon>
        <taxon>Streptophyta</taxon>
        <taxon>Embryophyta</taxon>
        <taxon>Tracheophyta</taxon>
        <taxon>Spermatophyta</taxon>
        <taxon>Magnoliopsida</taxon>
        <taxon>eudicotyledons</taxon>
        <taxon>Gunneridae</taxon>
        <taxon>Pentapetalae</taxon>
        <taxon>rosids</taxon>
        <taxon>Vitales</taxon>
        <taxon>Vitaceae</taxon>
        <taxon>Viteae</taxon>
        <taxon>Vitis</taxon>
    </lineage>
</organism>
<dbReference type="InterPro" id="IPR013210">
    <property type="entry name" value="LRR_N_plant-typ"/>
</dbReference>
<accession>A0A438IZ34</accession>
<evidence type="ECO:0000256" key="9">
    <source>
        <dbReference type="ARBA" id="ARBA00023136"/>
    </source>
</evidence>
<proteinExistence type="inferred from homology"/>
<dbReference type="FunFam" id="3.80.10.10:FF:000095">
    <property type="entry name" value="LRR receptor-like serine/threonine-protein kinase GSO1"/>
    <property type="match status" value="1"/>
</dbReference>
<evidence type="ECO:0000256" key="8">
    <source>
        <dbReference type="ARBA" id="ARBA00022989"/>
    </source>
</evidence>
<reference evidence="16 17" key="1">
    <citation type="journal article" date="2018" name="PLoS Genet.">
        <title>Population sequencing reveals clonal diversity and ancestral inbreeding in the grapevine cultivar Chardonnay.</title>
        <authorList>
            <person name="Roach M.J."/>
            <person name="Johnson D.L."/>
            <person name="Bohlmann J."/>
            <person name="van Vuuren H.J."/>
            <person name="Jones S.J."/>
            <person name="Pretorius I.S."/>
            <person name="Schmidt S.A."/>
            <person name="Borneman A.R."/>
        </authorList>
    </citation>
    <scope>NUCLEOTIDE SEQUENCE [LARGE SCALE GENOMIC DNA]</scope>
    <source>
        <strain evidence="17">cv. Chardonnay</strain>
        <tissue evidence="16">Leaf</tissue>
    </source>
</reference>
<dbReference type="InterPro" id="IPR001611">
    <property type="entry name" value="Leu-rich_rpt"/>
</dbReference>
<evidence type="ECO:0000313" key="16">
    <source>
        <dbReference type="EMBL" id="RVX01978.1"/>
    </source>
</evidence>
<dbReference type="InterPro" id="IPR032675">
    <property type="entry name" value="LRR_dom_sf"/>
</dbReference>
<keyword evidence="11" id="KW-0325">Glycoprotein</keyword>
<evidence type="ECO:0000256" key="5">
    <source>
        <dbReference type="ARBA" id="ARBA00022692"/>
    </source>
</evidence>
<dbReference type="InterPro" id="IPR003591">
    <property type="entry name" value="Leu-rich_rpt_typical-subtyp"/>
</dbReference>
<dbReference type="EMBL" id="QGNW01000073">
    <property type="protein sequence ID" value="RVX01978.1"/>
    <property type="molecule type" value="Genomic_DNA"/>
</dbReference>
<evidence type="ECO:0000256" key="13">
    <source>
        <dbReference type="SAM" id="SignalP"/>
    </source>
</evidence>
<dbReference type="GO" id="GO:0005886">
    <property type="term" value="C:plasma membrane"/>
    <property type="evidence" value="ECO:0007669"/>
    <property type="project" value="UniProtKB-SubCell"/>
</dbReference>
<feature type="domain" description="Disease resistance R13L4/SHOC-2-like LRR" evidence="15">
    <location>
        <begin position="267"/>
        <end position="438"/>
    </location>
</feature>
<dbReference type="InterPro" id="IPR046956">
    <property type="entry name" value="RLP23-like"/>
</dbReference>
<keyword evidence="10 16" id="KW-0675">Receptor</keyword>
<dbReference type="PANTHER" id="PTHR48063">
    <property type="entry name" value="LRR RECEPTOR-LIKE KINASE"/>
    <property type="match status" value="1"/>
</dbReference>
<evidence type="ECO:0000259" key="15">
    <source>
        <dbReference type="Pfam" id="PF23598"/>
    </source>
</evidence>
<dbReference type="Pfam" id="PF00560">
    <property type="entry name" value="LRR_1"/>
    <property type="match status" value="10"/>
</dbReference>
<evidence type="ECO:0000256" key="3">
    <source>
        <dbReference type="ARBA" id="ARBA00022475"/>
    </source>
</evidence>
<dbReference type="SMART" id="SM00369">
    <property type="entry name" value="LRR_TYP"/>
    <property type="match status" value="6"/>
</dbReference>
<keyword evidence="7" id="KW-0677">Repeat</keyword>
<dbReference type="FunFam" id="3.80.10.10:FF:000129">
    <property type="entry name" value="Leucine-rich repeat receptor-like kinase"/>
    <property type="match status" value="1"/>
</dbReference>
<evidence type="ECO:0000256" key="7">
    <source>
        <dbReference type="ARBA" id="ARBA00022737"/>
    </source>
</evidence>
<keyword evidence="5 12" id="KW-0812">Transmembrane</keyword>
<protein>
    <submittedName>
        <fullName evidence="16">LRR receptor-like serine/threonine-protein kinase FLS2</fullName>
    </submittedName>
</protein>
<comment type="subcellular location">
    <subcellularLocation>
        <location evidence="1">Cell membrane</location>
        <topology evidence="1">Single-pass type I membrane protein</topology>
    </subcellularLocation>
</comment>
<keyword evidence="4" id="KW-0433">Leucine-rich repeat</keyword>
<keyword evidence="8 12" id="KW-1133">Transmembrane helix</keyword>
<gene>
    <name evidence="16" type="primary">FLS2_36</name>
    <name evidence="16" type="ORF">CK203_019524</name>
</gene>
<evidence type="ECO:0000256" key="10">
    <source>
        <dbReference type="ARBA" id="ARBA00023170"/>
    </source>
</evidence>
<feature type="transmembrane region" description="Helical" evidence="12">
    <location>
        <begin position="851"/>
        <end position="873"/>
    </location>
</feature>
<comment type="caution">
    <text evidence="16">The sequence shown here is derived from an EMBL/GenBank/DDBJ whole genome shotgun (WGS) entry which is preliminary data.</text>
</comment>
<evidence type="ECO:0000256" key="12">
    <source>
        <dbReference type="SAM" id="Phobius"/>
    </source>
</evidence>
<dbReference type="Pfam" id="PF23598">
    <property type="entry name" value="LRR_14"/>
    <property type="match status" value="1"/>
</dbReference>
<keyword evidence="3" id="KW-1003">Cell membrane</keyword>
<feature type="chain" id="PRO_5019054621" evidence="13">
    <location>
        <begin position="30"/>
        <end position="917"/>
    </location>
</feature>
<feature type="domain" description="Leucine-rich repeat-containing N-terminal plant-type" evidence="14">
    <location>
        <begin position="41"/>
        <end position="79"/>
    </location>
</feature>
<evidence type="ECO:0000256" key="6">
    <source>
        <dbReference type="ARBA" id="ARBA00022729"/>
    </source>
</evidence>
<dbReference type="Proteomes" id="UP000288805">
    <property type="component" value="Unassembled WGS sequence"/>
</dbReference>
<comment type="similarity">
    <text evidence="2">Belongs to the RLP family.</text>
</comment>
<dbReference type="SUPFAM" id="SSF52058">
    <property type="entry name" value="L domain-like"/>
    <property type="match status" value="3"/>
</dbReference>
<feature type="signal peptide" evidence="13">
    <location>
        <begin position="1"/>
        <end position="29"/>
    </location>
</feature>
<dbReference type="GO" id="GO:0016301">
    <property type="term" value="F:kinase activity"/>
    <property type="evidence" value="ECO:0007669"/>
    <property type="project" value="UniProtKB-KW"/>
</dbReference>
<dbReference type="PANTHER" id="PTHR48063:SF98">
    <property type="entry name" value="LRR RECEPTOR-LIKE SERINE_THREONINE-PROTEIN KINASE FLS2"/>
    <property type="match status" value="1"/>
</dbReference>
<keyword evidence="9 12" id="KW-0472">Membrane</keyword>
<dbReference type="Pfam" id="PF08263">
    <property type="entry name" value="LRRNT_2"/>
    <property type="match status" value="1"/>
</dbReference>
<dbReference type="AlphaFoldDB" id="A0A438IZ34"/>
<evidence type="ECO:0000256" key="2">
    <source>
        <dbReference type="ARBA" id="ARBA00009592"/>
    </source>
</evidence>
<dbReference type="FunFam" id="3.80.10.10:FF:001347">
    <property type="entry name" value="LRR receptor-like serine/threonine-protein kinase GSO2"/>
    <property type="match status" value="1"/>
</dbReference>
<dbReference type="Gene3D" id="3.80.10.10">
    <property type="entry name" value="Ribonuclease Inhibitor"/>
    <property type="match status" value="3"/>
</dbReference>
<evidence type="ECO:0000313" key="17">
    <source>
        <dbReference type="Proteomes" id="UP000288805"/>
    </source>
</evidence>
<evidence type="ECO:0000256" key="11">
    <source>
        <dbReference type="ARBA" id="ARBA00023180"/>
    </source>
</evidence>
<evidence type="ECO:0000256" key="1">
    <source>
        <dbReference type="ARBA" id="ARBA00004251"/>
    </source>
</evidence>
<evidence type="ECO:0000259" key="14">
    <source>
        <dbReference type="Pfam" id="PF08263"/>
    </source>
</evidence>